<comment type="pathway">
    <text evidence="1">Polyol metabolism; glycerol degradation via glycerol kinase pathway; sn-glycerol 3-phosphate from glycerol: step 1/1.</text>
</comment>
<evidence type="ECO:0000256" key="7">
    <source>
        <dbReference type="ARBA" id="ARBA00022798"/>
    </source>
</evidence>
<accession>A0A4Q2DVU3</accession>
<dbReference type="InterPro" id="IPR018485">
    <property type="entry name" value="FGGY_C"/>
</dbReference>
<evidence type="ECO:0000256" key="2">
    <source>
        <dbReference type="ARBA" id="ARBA00009156"/>
    </source>
</evidence>
<keyword evidence="6 10" id="KW-0418">Kinase</keyword>
<dbReference type="InterPro" id="IPR018483">
    <property type="entry name" value="Carb_kinase_FGGY_CS"/>
</dbReference>
<comment type="caution">
    <text evidence="14">The sequence shown here is derived from an EMBL/GenBank/DDBJ whole genome shotgun (WGS) entry which is preliminary data.</text>
</comment>
<evidence type="ECO:0000259" key="13">
    <source>
        <dbReference type="Pfam" id="PF02782"/>
    </source>
</evidence>
<dbReference type="AlphaFoldDB" id="A0A4Q2DVU3"/>
<dbReference type="GO" id="GO:0005739">
    <property type="term" value="C:mitochondrion"/>
    <property type="evidence" value="ECO:0007669"/>
    <property type="project" value="TreeGrafter"/>
</dbReference>
<dbReference type="GO" id="GO:0046167">
    <property type="term" value="P:glycerol-3-phosphate biosynthetic process"/>
    <property type="evidence" value="ECO:0007669"/>
    <property type="project" value="TreeGrafter"/>
</dbReference>
<dbReference type="SUPFAM" id="SSF56112">
    <property type="entry name" value="Protein kinase-like (PK-like)"/>
    <property type="match status" value="1"/>
</dbReference>
<dbReference type="SUPFAM" id="SSF53067">
    <property type="entry name" value="Actin-like ATPase domain"/>
    <property type="match status" value="2"/>
</dbReference>
<evidence type="ECO:0000256" key="11">
    <source>
        <dbReference type="SAM" id="Coils"/>
    </source>
</evidence>
<dbReference type="PROSITE" id="PS00445">
    <property type="entry name" value="FGGY_KINASES_2"/>
    <property type="match status" value="1"/>
</dbReference>
<dbReference type="GO" id="GO:0019563">
    <property type="term" value="P:glycerol catabolic process"/>
    <property type="evidence" value="ECO:0007669"/>
    <property type="project" value="UniProtKB-UniPathway"/>
</dbReference>
<dbReference type="OrthoDB" id="5422795at2759"/>
<gene>
    <name evidence="14" type="ORF">EST38_g2817</name>
</gene>
<keyword evidence="5" id="KW-0547">Nucleotide-binding</keyword>
<evidence type="ECO:0000256" key="4">
    <source>
        <dbReference type="ARBA" id="ARBA00022679"/>
    </source>
</evidence>
<dbReference type="Gene3D" id="3.30.420.40">
    <property type="match status" value="2"/>
</dbReference>
<feature type="domain" description="Carbohydrate kinase FGGY N-terminal" evidence="12">
    <location>
        <begin position="150"/>
        <end position="283"/>
    </location>
</feature>
<name>A0A4Q2DVU3_9AGAR</name>
<dbReference type="UniPathway" id="UPA00618">
    <property type="reaction ID" value="UER00672"/>
</dbReference>
<evidence type="ECO:0000256" key="3">
    <source>
        <dbReference type="ARBA" id="ARBA00012099"/>
    </source>
</evidence>
<keyword evidence="15" id="KW-1185">Reference proteome</keyword>
<feature type="domain" description="Carbohydrate kinase FGGY C-terminal" evidence="13">
    <location>
        <begin position="292"/>
        <end position="483"/>
    </location>
</feature>
<dbReference type="STRING" id="2316362.A0A4Q2DVU3"/>
<dbReference type="FunFam" id="3.30.420.40:FF:000086">
    <property type="entry name" value="Glycerol kinase"/>
    <property type="match status" value="1"/>
</dbReference>
<sequence length="1064" mass="118551">MATSTASTLKQGEFVGALDCGTTSVRFIVFNKFADIIAQHQLEFPQYYPHPGWHEHDANEIQQTSDQCIEGAVKALEEAGWSKDSIKVIGITNQRETAVAWSRRTGKPLCKAIVWTDSRTKNTVAHYEHKLQTTGIQSKPGQFRLGQDGVDALRELTGLPLSTYFSAIKVRWMIDHYPEVAKAHEEDDLLFGTVESWVAYNLLGGVEKNVHIAEVTNASRTLLLNSTTLQWDPRLLDFFELRPSILPRIVSTSEVYGKIENGGPLSGVPIGGLVGDQQGALIGNKCLKQGEAKCTYGTGAFLLFCTGNEIVQSNHGLISTIAYQAGPDAKPVYALEGSIAVAGSAIKWLRDSMSLISSAGEVNDLAAKEKDTGGVYFVTAFSGLLAPYWDSGAAGMLIGISQYTNPSHIARATLEANAFQTRAIIESMKLDSGVDLKDLKVDGGMTNGDLAMEILANIGGFNVVRPEMRESTALGAAICAGSAVKLYGWDLSKPETLKGVNDHANTVFEPKSDEAERAKRHTEGRWLYNDAQQKELRRVEYDVPELLRVACSAVNARSCLSMKKVAEGYSKWFRLTFDNGETLIARIPCPRMFGSGTSWSVASQVATMAMAQAADIHVPRVLAWNKHHDSAQNSVRSPYILVEDIQGTTLEREWLNPEMRGKPVATLLRKVLDNMFKQMEPAFPGFSQLGSIYFAEDFPSSSPLLVPGQVVANEMQPVTDKLRVGPIADMLWWRPFHDEPHLDRGPWDTLEECVRAAVLIERRAIERHRADPSSLAQTRSTLNDLDTIERLLDKVDVLAPHLQHAIERASSHPEGFMQNVFVHPNICSQDIMVPALTSNNAIERMLDPVVINWEGTVVLPYALQFHTPDLWFYQPRLFRSDGKPLLRHNATFETPWPLEFNSMLPQEQEAVRAEHRLSMRHVVWNQLWLLNTNHSQVLGFGMQRHLHTLLPVILRACQDGPQALWGTLLSIKENWDRHQDTYGLCPLTFGPEELDQAQITRERATKYRREMRKLMRNLNCSISGWVTNEDYEAALGELEAAKRDWDESGCGVPFPFQKGMGLVV</sequence>
<reference evidence="14 15" key="1">
    <citation type="submission" date="2019-01" db="EMBL/GenBank/DDBJ databases">
        <title>Draft genome sequence of Psathyrella aberdarensis IHI B618.</title>
        <authorList>
            <person name="Buettner E."/>
            <person name="Kellner H."/>
        </authorList>
    </citation>
    <scope>NUCLEOTIDE SEQUENCE [LARGE SCALE GENOMIC DNA]</scope>
    <source>
        <strain evidence="14 15">IHI B618</strain>
    </source>
</reference>
<dbReference type="GO" id="GO:0006641">
    <property type="term" value="P:triglyceride metabolic process"/>
    <property type="evidence" value="ECO:0007669"/>
    <property type="project" value="TreeGrafter"/>
</dbReference>
<keyword evidence="7" id="KW-0319">Glycerol metabolism</keyword>
<keyword evidence="8" id="KW-0067">ATP-binding</keyword>
<organism evidence="14 15">
    <name type="scientific">Candolleomyces aberdarensis</name>
    <dbReference type="NCBI Taxonomy" id="2316362"/>
    <lineage>
        <taxon>Eukaryota</taxon>
        <taxon>Fungi</taxon>
        <taxon>Dikarya</taxon>
        <taxon>Basidiomycota</taxon>
        <taxon>Agaricomycotina</taxon>
        <taxon>Agaricomycetes</taxon>
        <taxon>Agaricomycetidae</taxon>
        <taxon>Agaricales</taxon>
        <taxon>Agaricineae</taxon>
        <taxon>Psathyrellaceae</taxon>
        <taxon>Candolleomyces</taxon>
    </lineage>
</organism>
<dbReference type="PANTHER" id="PTHR10196">
    <property type="entry name" value="SUGAR KINASE"/>
    <property type="match status" value="1"/>
</dbReference>
<dbReference type="InterPro" id="IPR018484">
    <property type="entry name" value="FGGY_N"/>
</dbReference>
<dbReference type="FunFam" id="3.30.420.40:FF:000108">
    <property type="entry name" value="Glycerol kinase, glycosomal"/>
    <property type="match status" value="1"/>
</dbReference>
<dbReference type="Proteomes" id="UP000290288">
    <property type="component" value="Unassembled WGS sequence"/>
</dbReference>
<comment type="similarity">
    <text evidence="2 10">Belongs to the FGGY kinase family.</text>
</comment>
<dbReference type="CDD" id="cd07792">
    <property type="entry name" value="ASKHA_NBD_FGGY_GK1-3-like"/>
    <property type="match status" value="1"/>
</dbReference>
<evidence type="ECO:0000256" key="6">
    <source>
        <dbReference type="ARBA" id="ARBA00022777"/>
    </source>
</evidence>
<evidence type="ECO:0000256" key="9">
    <source>
        <dbReference type="ARBA" id="ARBA00043149"/>
    </source>
</evidence>
<dbReference type="PROSITE" id="PS00933">
    <property type="entry name" value="FGGY_KINASES_1"/>
    <property type="match status" value="1"/>
</dbReference>
<dbReference type="GO" id="GO:0004370">
    <property type="term" value="F:glycerol kinase activity"/>
    <property type="evidence" value="ECO:0007669"/>
    <property type="project" value="UniProtKB-EC"/>
</dbReference>
<dbReference type="NCBIfam" id="TIGR01311">
    <property type="entry name" value="glycerol_kin"/>
    <property type="match status" value="1"/>
</dbReference>
<dbReference type="EMBL" id="SDEE01000053">
    <property type="protein sequence ID" value="RXW23055.1"/>
    <property type="molecule type" value="Genomic_DNA"/>
</dbReference>
<feature type="domain" description="Carbohydrate kinase FGGY N-terminal" evidence="12">
    <location>
        <begin position="16"/>
        <end position="142"/>
    </location>
</feature>
<proteinExistence type="inferred from homology"/>
<evidence type="ECO:0000256" key="1">
    <source>
        <dbReference type="ARBA" id="ARBA00005190"/>
    </source>
</evidence>
<dbReference type="InterPro" id="IPR005999">
    <property type="entry name" value="Glycerol_kin"/>
</dbReference>
<dbReference type="EC" id="2.7.1.30" evidence="3"/>
<evidence type="ECO:0000256" key="5">
    <source>
        <dbReference type="ARBA" id="ARBA00022741"/>
    </source>
</evidence>
<keyword evidence="11" id="KW-0175">Coiled coil</keyword>
<dbReference type="PANTHER" id="PTHR10196:SF69">
    <property type="entry name" value="GLYCEROL KINASE"/>
    <property type="match status" value="1"/>
</dbReference>
<protein>
    <recommendedName>
        <fullName evidence="3">glycerol kinase</fullName>
        <ecNumber evidence="3">2.7.1.30</ecNumber>
    </recommendedName>
    <alternativeName>
        <fullName evidence="9">ATP:glycerol 3-phosphotransferase</fullName>
    </alternativeName>
</protein>
<evidence type="ECO:0000256" key="10">
    <source>
        <dbReference type="RuleBase" id="RU003733"/>
    </source>
</evidence>
<evidence type="ECO:0000259" key="12">
    <source>
        <dbReference type="Pfam" id="PF00370"/>
    </source>
</evidence>
<dbReference type="Pfam" id="PF00370">
    <property type="entry name" value="FGGY_N"/>
    <property type="match status" value="2"/>
</dbReference>
<dbReference type="InterPro" id="IPR011009">
    <property type="entry name" value="Kinase-like_dom_sf"/>
</dbReference>
<evidence type="ECO:0000313" key="15">
    <source>
        <dbReference type="Proteomes" id="UP000290288"/>
    </source>
</evidence>
<evidence type="ECO:0000313" key="14">
    <source>
        <dbReference type="EMBL" id="RXW23055.1"/>
    </source>
</evidence>
<dbReference type="InterPro" id="IPR042018">
    <property type="entry name" value="GK1-3_metazoan-type"/>
</dbReference>
<evidence type="ECO:0000256" key="8">
    <source>
        <dbReference type="ARBA" id="ARBA00022840"/>
    </source>
</evidence>
<dbReference type="InterPro" id="IPR043129">
    <property type="entry name" value="ATPase_NBD"/>
</dbReference>
<keyword evidence="4 10" id="KW-0808">Transferase</keyword>
<dbReference type="GO" id="GO:0005524">
    <property type="term" value="F:ATP binding"/>
    <property type="evidence" value="ECO:0007669"/>
    <property type="project" value="UniProtKB-KW"/>
</dbReference>
<dbReference type="Pfam" id="PF02782">
    <property type="entry name" value="FGGY_C"/>
    <property type="match status" value="1"/>
</dbReference>
<dbReference type="NCBIfam" id="NF000756">
    <property type="entry name" value="PRK00047.1"/>
    <property type="match status" value="1"/>
</dbReference>
<feature type="coiled-coil region" evidence="11">
    <location>
        <begin position="997"/>
        <end position="1048"/>
    </location>
</feature>